<keyword evidence="2" id="KW-1185">Reference proteome</keyword>
<accession>A0A0J7JYD6</accession>
<keyword evidence="1" id="KW-0378">Hydrolase</keyword>
<dbReference type="Proteomes" id="UP000036403">
    <property type="component" value="Unassembled WGS sequence"/>
</dbReference>
<gene>
    <name evidence="1" type="ORF">RF55_21066</name>
</gene>
<feature type="non-terminal residue" evidence="1">
    <location>
        <position position="76"/>
    </location>
</feature>
<dbReference type="GO" id="GO:0016787">
    <property type="term" value="F:hydrolase activity"/>
    <property type="evidence" value="ECO:0007669"/>
    <property type="project" value="UniProtKB-KW"/>
</dbReference>
<organism evidence="1 2">
    <name type="scientific">Lasius niger</name>
    <name type="common">Black garden ant</name>
    <dbReference type="NCBI Taxonomy" id="67767"/>
    <lineage>
        <taxon>Eukaryota</taxon>
        <taxon>Metazoa</taxon>
        <taxon>Ecdysozoa</taxon>
        <taxon>Arthropoda</taxon>
        <taxon>Hexapoda</taxon>
        <taxon>Insecta</taxon>
        <taxon>Pterygota</taxon>
        <taxon>Neoptera</taxon>
        <taxon>Endopterygota</taxon>
        <taxon>Hymenoptera</taxon>
        <taxon>Apocrita</taxon>
        <taxon>Aculeata</taxon>
        <taxon>Formicoidea</taxon>
        <taxon>Formicidae</taxon>
        <taxon>Formicinae</taxon>
        <taxon>Lasius</taxon>
        <taxon>Lasius</taxon>
    </lineage>
</organism>
<protein>
    <submittedName>
        <fullName evidence="1">Ubiquitin carboxyl-terminal hydrolase 13</fullName>
    </submittedName>
</protein>
<reference evidence="1 2" key="1">
    <citation type="submission" date="2015-04" db="EMBL/GenBank/DDBJ databases">
        <title>Lasius niger genome sequencing.</title>
        <authorList>
            <person name="Konorov E.A."/>
            <person name="Nikitin M.A."/>
            <person name="Kirill M.V."/>
            <person name="Chang P."/>
        </authorList>
    </citation>
    <scope>NUCLEOTIDE SEQUENCE [LARGE SCALE GENOMIC DNA]</scope>
    <source>
        <tissue evidence="1">Whole</tissue>
    </source>
</reference>
<name>A0A0J7JYD6_LASNI</name>
<dbReference type="PaxDb" id="67767-A0A0J7JYD6"/>
<evidence type="ECO:0000313" key="2">
    <source>
        <dbReference type="Proteomes" id="UP000036403"/>
    </source>
</evidence>
<proteinExistence type="predicted"/>
<comment type="caution">
    <text evidence="1">The sequence shown here is derived from an EMBL/GenBank/DDBJ whole genome shotgun (WGS) entry which is preliminary data.</text>
</comment>
<dbReference type="AlphaFoldDB" id="A0A0J7JYD6"/>
<sequence length="76" mass="8404">MLRPYPRSGRLDRRKNIPLSFKSSSPNCGECIWDGSGALGHRTIGHVANGHETLHMVQLNTVHLDTVILDTIAFGH</sequence>
<dbReference type="EMBL" id="LBMM01021563">
    <property type="protein sequence ID" value="KMQ83054.1"/>
    <property type="molecule type" value="Genomic_DNA"/>
</dbReference>
<evidence type="ECO:0000313" key="1">
    <source>
        <dbReference type="EMBL" id="KMQ83054.1"/>
    </source>
</evidence>